<feature type="region of interest" description="Disordered" evidence="6">
    <location>
        <begin position="208"/>
        <end position="256"/>
    </location>
</feature>
<name>A0A5C3F898_9BASI</name>
<dbReference type="EMBL" id="OOIP01000021">
    <property type="protein sequence ID" value="SPO40694.1"/>
    <property type="molecule type" value="Genomic_DNA"/>
</dbReference>
<evidence type="ECO:0000256" key="3">
    <source>
        <dbReference type="ARBA" id="ARBA00022771"/>
    </source>
</evidence>
<organism evidence="8 9">
    <name type="scientific">Pseudozyma flocculosa</name>
    <dbReference type="NCBI Taxonomy" id="84751"/>
    <lineage>
        <taxon>Eukaryota</taxon>
        <taxon>Fungi</taxon>
        <taxon>Dikarya</taxon>
        <taxon>Basidiomycota</taxon>
        <taxon>Ustilaginomycotina</taxon>
        <taxon>Ustilaginomycetes</taxon>
        <taxon>Ustilaginales</taxon>
        <taxon>Ustilaginaceae</taxon>
        <taxon>Pseudozyma</taxon>
    </lineage>
</organism>
<dbReference type="PANTHER" id="PTHR14003:SF22">
    <property type="entry name" value="FINGER DOMAIN PROTEIN, PUTATIVE (AFU_ORTHOLOGUE AFUA_4G11480)-RELATED"/>
    <property type="match status" value="1"/>
</dbReference>
<feature type="region of interest" description="Disordered" evidence="6">
    <location>
        <begin position="379"/>
        <end position="405"/>
    </location>
</feature>
<dbReference type="SUPFAM" id="SSF57667">
    <property type="entry name" value="beta-beta-alpha zinc fingers"/>
    <property type="match status" value="2"/>
</dbReference>
<reference evidence="8 9" key="1">
    <citation type="submission" date="2018-03" db="EMBL/GenBank/DDBJ databases">
        <authorList>
            <person name="Guldener U."/>
        </authorList>
    </citation>
    <scope>NUCLEOTIDE SEQUENCE [LARGE SCALE GENOMIC DNA]</scope>
    <source>
        <strain evidence="8 9">DAOM196992</strain>
    </source>
</reference>
<feature type="region of interest" description="Disordered" evidence="6">
    <location>
        <begin position="478"/>
        <end position="513"/>
    </location>
</feature>
<dbReference type="GO" id="GO:0000785">
    <property type="term" value="C:chromatin"/>
    <property type="evidence" value="ECO:0007669"/>
    <property type="project" value="TreeGrafter"/>
</dbReference>
<dbReference type="OrthoDB" id="654211at2759"/>
<evidence type="ECO:0000256" key="6">
    <source>
        <dbReference type="SAM" id="MobiDB-lite"/>
    </source>
</evidence>
<feature type="domain" description="C2H2-type" evidence="7">
    <location>
        <begin position="123"/>
        <end position="150"/>
    </location>
</feature>
<keyword evidence="1" id="KW-0479">Metal-binding</keyword>
<feature type="compositionally biased region" description="Low complexity" evidence="6">
    <location>
        <begin position="383"/>
        <end position="400"/>
    </location>
</feature>
<dbReference type="InterPro" id="IPR013087">
    <property type="entry name" value="Znf_C2H2_type"/>
</dbReference>
<dbReference type="FunFam" id="3.30.160.60:FF:000125">
    <property type="entry name" value="Putative zinc finger protein 143"/>
    <property type="match status" value="1"/>
</dbReference>
<evidence type="ECO:0000313" key="8">
    <source>
        <dbReference type="EMBL" id="SPO40694.1"/>
    </source>
</evidence>
<dbReference type="GO" id="GO:0005667">
    <property type="term" value="C:transcription regulator complex"/>
    <property type="evidence" value="ECO:0007669"/>
    <property type="project" value="TreeGrafter"/>
</dbReference>
<dbReference type="GO" id="GO:0031519">
    <property type="term" value="C:PcG protein complex"/>
    <property type="evidence" value="ECO:0007669"/>
    <property type="project" value="TreeGrafter"/>
</dbReference>
<dbReference type="Proteomes" id="UP000323386">
    <property type="component" value="Unassembled WGS sequence"/>
</dbReference>
<accession>A0A5C3F898</accession>
<keyword evidence="3 5" id="KW-0863">Zinc-finger</keyword>
<dbReference type="FunFam" id="3.30.160.60:FF:000624">
    <property type="entry name" value="zinc finger protein 697"/>
    <property type="match status" value="1"/>
</dbReference>
<feature type="domain" description="C2H2-type" evidence="7">
    <location>
        <begin position="93"/>
        <end position="122"/>
    </location>
</feature>
<evidence type="ECO:0000313" key="9">
    <source>
        <dbReference type="Proteomes" id="UP000323386"/>
    </source>
</evidence>
<evidence type="ECO:0000256" key="2">
    <source>
        <dbReference type="ARBA" id="ARBA00022737"/>
    </source>
</evidence>
<dbReference type="Pfam" id="PF00096">
    <property type="entry name" value="zf-C2H2"/>
    <property type="match status" value="3"/>
</dbReference>
<dbReference type="GO" id="GO:0008270">
    <property type="term" value="F:zinc ion binding"/>
    <property type="evidence" value="ECO:0007669"/>
    <property type="project" value="UniProtKB-KW"/>
</dbReference>
<sequence length="572" mass="61823">MDILELVHDDHRSESRPFVCDYHGCSKAFSRSAARAAVTKGRFDLVELHHVAKPGGLASQICELAAPSWDKGRVEPRSDLARHARIHSQERPFACRFEGCYKTFIQRSALTVHTRIHTGERPHVCDTCSKTFSDSSSLARHRRIHSGRRPYKCPVEDCGKSFCRKTTLTKHTRRIHGSTIGNIFNGNVGFVSLSGASGGGHAVDQPQNHFGHFPHHHPQLQHQQQHQHQHAHQHQHQHAHLVQQQQQQQQQHHHHHHFAPLHVADMSQFRRASYPSENHLLPAGYLKQEPPSPSDGAFDGISHDAHLLRASMALRGSHLASSNAPLLGGASGSTSSASSSSSSVAASLDGAPLVQHSAFGLAAADGSTSSLKLDGSAEYHYSQQHQQQHQQHHQPSQLHQRLPSGFGHSSVAMSYSLTDSRLPHEAPWDHRVAASQPASSAHTPLSMGPAFDSSSFEGIHPQLMQDPMLAGQANGLDSAVPRMAGAPGCEDASGLPTPPSTSGGGDGASSGFGMAQEMLPYVHHRDAVDPDQPFRTSFGGHGLVSNGSWGGHSPIPGAMSLNGSLRCVPAER</sequence>
<feature type="compositionally biased region" description="Basic residues" evidence="6">
    <location>
        <begin position="212"/>
        <end position="239"/>
    </location>
</feature>
<dbReference type="GO" id="GO:0000981">
    <property type="term" value="F:DNA-binding transcription factor activity, RNA polymerase II-specific"/>
    <property type="evidence" value="ECO:0007669"/>
    <property type="project" value="UniProtKB-ARBA"/>
</dbReference>
<dbReference type="PROSITE" id="PS50157">
    <property type="entry name" value="ZINC_FINGER_C2H2_2"/>
    <property type="match status" value="3"/>
</dbReference>
<dbReference type="InterPro" id="IPR036236">
    <property type="entry name" value="Znf_C2H2_sf"/>
</dbReference>
<proteinExistence type="predicted"/>
<feature type="domain" description="C2H2-type" evidence="7">
    <location>
        <begin position="151"/>
        <end position="176"/>
    </location>
</feature>
<dbReference type="PROSITE" id="PS00028">
    <property type="entry name" value="ZINC_FINGER_C2H2_1"/>
    <property type="match status" value="3"/>
</dbReference>
<dbReference type="SMART" id="SM00355">
    <property type="entry name" value="ZnF_C2H2"/>
    <property type="match status" value="3"/>
</dbReference>
<feature type="compositionally biased region" description="Low complexity" evidence="6">
    <location>
        <begin position="240"/>
        <end position="250"/>
    </location>
</feature>
<gene>
    <name evidence="8" type="ORF">PSFLO_06176</name>
</gene>
<dbReference type="GO" id="GO:0000978">
    <property type="term" value="F:RNA polymerase II cis-regulatory region sequence-specific DNA binding"/>
    <property type="evidence" value="ECO:0007669"/>
    <property type="project" value="TreeGrafter"/>
</dbReference>
<dbReference type="PANTHER" id="PTHR14003">
    <property type="entry name" value="TRANSCRIPTIONAL REPRESSOR PROTEIN YY"/>
    <property type="match status" value="1"/>
</dbReference>
<keyword evidence="4" id="KW-0862">Zinc</keyword>
<evidence type="ECO:0000259" key="7">
    <source>
        <dbReference type="PROSITE" id="PS50157"/>
    </source>
</evidence>
<protein>
    <recommendedName>
        <fullName evidence="7">C2H2-type domain-containing protein</fullName>
    </recommendedName>
</protein>
<evidence type="ECO:0000256" key="5">
    <source>
        <dbReference type="PROSITE-ProRule" id="PRU00042"/>
    </source>
</evidence>
<feature type="region of interest" description="Disordered" evidence="6">
    <location>
        <begin position="432"/>
        <end position="458"/>
    </location>
</feature>
<evidence type="ECO:0000256" key="4">
    <source>
        <dbReference type="ARBA" id="ARBA00022833"/>
    </source>
</evidence>
<evidence type="ECO:0000256" key="1">
    <source>
        <dbReference type="ARBA" id="ARBA00022723"/>
    </source>
</evidence>
<keyword evidence="2" id="KW-0677">Repeat</keyword>
<dbReference type="AlphaFoldDB" id="A0A5C3F898"/>
<dbReference type="Gene3D" id="3.30.160.60">
    <property type="entry name" value="Classic Zinc Finger"/>
    <property type="match status" value="4"/>
</dbReference>
<keyword evidence="9" id="KW-1185">Reference proteome</keyword>